<dbReference type="Gene3D" id="2.60.120.620">
    <property type="entry name" value="q2cbj1_9rhob like domain"/>
    <property type="match status" value="1"/>
</dbReference>
<evidence type="ECO:0008006" key="2">
    <source>
        <dbReference type="Google" id="ProtNLM"/>
    </source>
</evidence>
<dbReference type="EMBL" id="UINC01192131">
    <property type="protein sequence ID" value="SVE07118.1"/>
    <property type="molecule type" value="Genomic_DNA"/>
</dbReference>
<proteinExistence type="predicted"/>
<accession>A0A383AJ36</accession>
<feature type="non-terminal residue" evidence="1">
    <location>
        <position position="113"/>
    </location>
</feature>
<evidence type="ECO:0000313" key="1">
    <source>
        <dbReference type="EMBL" id="SVE07118.1"/>
    </source>
</evidence>
<name>A0A383AJ36_9ZZZZ</name>
<sequence length="113" mass="13581">MRLEQWLFWDSVLSEEWCNEFVKNVLDIYDAQEPKLRLVNENQDPDPNFRMSEIRWLAIDKEKVLVDLLMGYANMANRESFDINAKWINEIQFSTYQGSELQEEQGKYGWHSD</sequence>
<dbReference type="AlphaFoldDB" id="A0A383AJ36"/>
<organism evidence="1">
    <name type="scientific">marine metagenome</name>
    <dbReference type="NCBI Taxonomy" id="408172"/>
    <lineage>
        <taxon>unclassified sequences</taxon>
        <taxon>metagenomes</taxon>
        <taxon>ecological metagenomes</taxon>
    </lineage>
</organism>
<protein>
    <recommendedName>
        <fullName evidence="2">Phytanoyl-CoA dioxygenase</fullName>
    </recommendedName>
</protein>
<gene>
    <name evidence="1" type="ORF">METZ01_LOCUS459972</name>
</gene>
<reference evidence="1" key="1">
    <citation type="submission" date="2018-05" db="EMBL/GenBank/DDBJ databases">
        <authorList>
            <person name="Lanie J.A."/>
            <person name="Ng W.-L."/>
            <person name="Kazmierczak K.M."/>
            <person name="Andrzejewski T.M."/>
            <person name="Davidsen T.M."/>
            <person name="Wayne K.J."/>
            <person name="Tettelin H."/>
            <person name="Glass J.I."/>
            <person name="Rusch D."/>
            <person name="Podicherti R."/>
            <person name="Tsui H.-C.T."/>
            <person name="Winkler M.E."/>
        </authorList>
    </citation>
    <scope>NUCLEOTIDE SEQUENCE</scope>
</reference>